<dbReference type="InterPro" id="IPR003661">
    <property type="entry name" value="HisK_dim/P_dom"/>
</dbReference>
<dbReference type="OrthoDB" id="9804645at2"/>
<keyword evidence="16" id="KW-1185">Reference proteome</keyword>
<dbReference type="PROSITE" id="PS50109">
    <property type="entry name" value="HIS_KIN"/>
    <property type="match status" value="1"/>
</dbReference>
<evidence type="ECO:0000256" key="6">
    <source>
        <dbReference type="ARBA" id="ARBA00022679"/>
    </source>
</evidence>
<dbReference type="InterPro" id="IPR048760">
    <property type="entry name" value="VP0354-like_sensor_dom"/>
</dbReference>
<evidence type="ECO:0000313" key="16">
    <source>
        <dbReference type="Proteomes" id="UP000243525"/>
    </source>
</evidence>
<evidence type="ECO:0000256" key="9">
    <source>
        <dbReference type="ARBA" id="ARBA00022777"/>
    </source>
</evidence>
<evidence type="ECO:0000256" key="10">
    <source>
        <dbReference type="ARBA" id="ARBA00022840"/>
    </source>
</evidence>
<reference evidence="15 16" key="1">
    <citation type="submission" date="2018-04" db="EMBL/GenBank/DDBJ databases">
        <title>Genomic Encyclopedia of Archaeal and Bacterial Type Strains, Phase II (KMG-II): from individual species to whole genera.</title>
        <authorList>
            <person name="Goeker M."/>
        </authorList>
    </citation>
    <scope>NUCLEOTIDE SEQUENCE [LARGE SCALE GENOMIC DNA]</scope>
    <source>
        <strain evidence="15 16">DSM 28823</strain>
    </source>
</reference>
<dbReference type="InterPro" id="IPR029151">
    <property type="entry name" value="Sensor-like_sf"/>
</dbReference>
<comment type="subcellular location">
    <subcellularLocation>
        <location evidence="2">Cell membrane</location>
        <topology evidence="2">Multi-pass membrane protein</topology>
    </subcellularLocation>
</comment>
<keyword evidence="5" id="KW-0597">Phosphoprotein</keyword>
<dbReference type="SUPFAM" id="SSF47384">
    <property type="entry name" value="Homodimeric domain of signal transducing histidine kinase"/>
    <property type="match status" value="1"/>
</dbReference>
<evidence type="ECO:0000256" key="4">
    <source>
        <dbReference type="ARBA" id="ARBA00022475"/>
    </source>
</evidence>
<keyword evidence="10" id="KW-0067">ATP-binding</keyword>
<dbReference type="GO" id="GO:0007234">
    <property type="term" value="P:osmosensory signaling via phosphorelay pathway"/>
    <property type="evidence" value="ECO:0007669"/>
    <property type="project" value="TreeGrafter"/>
</dbReference>
<evidence type="ECO:0000256" key="8">
    <source>
        <dbReference type="ARBA" id="ARBA00022741"/>
    </source>
</evidence>
<keyword evidence="12" id="KW-0902">Two-component regulatory system</keyword>
<dbReference type="PRINTS" id="PR00344">
    <property type="entry name" value="BCTRLSENSOR"/>
</dbReference>
<evidence type="ECO:0000256" key="5">
    <source>
        <dbReference type="ARBA" id="ARBA00022553"/>
    </source>
</evidence>
<dbReference type="Pfam" id="PF21623">
    <property type="entry name" value="HK_sensor_dom_bact"/>
    <property type="match status" value="1"/>
</dbReference>
<dbReference type="Proteomes" id="UP000243525">
    <property type="component" value="Unassembled WGS sequence"/>
</dbReference>
<evidence type="ECO:0000256" key="3">
    <source>
        <dbReference type="ARBA" id="ARBA00012438"/>
    </source>
</evidence>
<dbReference type="EC" id="2.7.13.3" evidence="3"/>
<keyword evidence="13" id="KW-0472">Membrane</keyword>
<sequence length="602" mass="68474">MKEKISGECRLFFLKRYVVVFFLFLLFAAFGFYLLVHSLVVQQQLLLRVAQEKKLMSERDLTEHLIDEAVLDLLTISDSKLFHDFFNGKIEDPSFNQSLSQLFIDLLEKKQDYYQLRYLERSGKEVFRIEWRQGSPYICRKDELQDKSHRYYFQETIKLNPGEFYISPLDLNIEHGQIELPFRPMIRIGLPVYNDHGAKLGIVILNYDATTLLQKLDAKSLSGEGVSYLVNAQGYFMNARDTALEWGFMFPDKKAMTIDRIFPKESEQLMNLSNGQITSDAGIFTVMTVWPFRNIGALNRYRKSTSDYSWKLISLLPAGQLAVSKLVPLGGFIAAAVLVFILGLVLAYFYARNSVDKQRALRRLMDSEAALKEANSSKDRFFSILAHDLKNGSGPIAQYLELIHTDFDDFTEEERKSHIKDVSLAARQHNRLLNDILEWARHQMGKTSCKPELVNIGTLVREQIEMASVGLKKKELVPEISIEPALTAWADPDMLKTILRNLINNAIKYSYRGGKIAISGSEQNHRVEIRIVDFGVGMSPAEQAKIFDLSSKVQRFGTENESGTGFGLKLVHELVAKNKGTIKVESEENKGSAFILSFPASG</sequence>
<dbReference type="InterPro" id="IPR005467">
    <property type="entry name" value="His_kinase_dom"/>
</dbReference>
<dbReference type="SUPFAM" id="SSF55874">
    <property type="entry name" value="ATPase domain of HSP90 chaperone/DNA topoisomerase II/histidine kinase"/>
    <property type="match status" value="1"/>
</dbReference>
<keyword evidence="9 15" id="KW-0418">Kinase</keyword>
<accession>A0A2T5C2E6</accession>
<feature type="transmembrane region" description="Helical" evidence="13">
    <location>
        <begin position="329"/>
        <end position="351"/>
    </location>
</feature>
<dbReference type="GO" id="GO:0005524">
    <property type="term" value="F:ATP binding"/>
    <property type="evidence" value="ECO:0007669"/>
    <property type="project" value="UniProtKB-KW"/>
</dbReference>
<dbReference type="PANTHER" id="PTHR42878:SF7">
    <property type="entry name" value="SENSOR HISTIDINE KINASE GLRK"/>
    <property type="match status" value="1"/>
</dbReference>
<dbReference type="GO" id="GO:0000155">
    <property type="term" value="F:phosphorelay sensor kinase activity"/>
    <property type="evidence" value="ECO:0007669"/>
    <property type="project" value="InterPro"/>
</dbReference>
<dbReference type="SUPFAM" id="SSF103190">
    <property type="entry name" value="Sensory domain-like"/>
    <property type="match status" value="2"/>
</dbReference>
<dbReference type="InterPro" id="IPR004358">
    <property type="entry name" value="Sig_transdc_His_kin-like_C"/>
</dbReference>
<dbReference type="RefSeq" id="WP_107821829.1">
    <property type="nucleotide sequence ID" value="NZ_OY782574.1"/>
</dbReference>
<keyword evidence="7 13" id="KW-0812">Transmembrane</keyword>
<evidence type="ECO:0000313" key="15">
    <source>
        <dbReference type="EMBL" id="PTN08904.1"/>
    </source>
</evidence>
<comment type="caution">
    <text evidence="15">The sequence shown here is derived from an EMBL/GenBank/DDBJ whole genome shotgun (WGS) entry which is preliminary data.</text>
</comment>
<dbReference type="GO" id="GO:0000156">
    <property type="term" value="F:phosphorelay response regulator activity"/>
    <property type="evidence" value="ECO:0007669"/>
    <property type="project" value="TreeGrafter"/>
</dbReference>
<dbReference type="PANTHER" id="PTHR42878">
    <property type="entry name" value="TWO-COMPONENT HISTIDINE KINASE"/>
    <property type="match status" value="1"/>
</dbReference>
<dbReference type="InterPro" id="IPR036097">
    <property type="entry name" value="HisK_dim/P_sf"/>
</dbReference>
<evidence type="ECO:0000256" key="13">
    <source>
        <dbReference type="SAM" id="Phobius"/>
    </source>
</evidence>
<dbReference type="InterPro" id="IPR036890">
    <property type="entry name" value="HATPase_C_sf"/>
</dbReference>
<evidence type="ECO:0000256" key="11">
    <source>
        <dbReference type="ARBA" id="ARBA00022989"/>
    </source>
</evidence>
<dbReference type="AlphaFoldDB" id="A0A2T5C2E6"/>
<dbReference type="Gene3D" id="1.10.287.130">
    <property type="match status" value="1"/>
</dbReference>
<dbReference type="EMBL" id="QAAD01000006">
    <property type="protein sequence ID" value="PTN08904.1"/>
    <property type="molecule type" value="Genomic_DNA"/>
</dbReference>
<organism evidence="15 16">
    <name type="scientific">Mangrovibacterium marinum</name>
    <dbReference type="NCBI Taxonomy" id="1639118"/>
    <lineage>
        <taxon>Bacteria</taxon>
        <taxon>Pseudomonadati</taxon>
        <taxon>Bacteroidota</taxon>
        <taxon>Bacteroidia</taxon>
        <taxon>Marinilabiliales</taxon>
        <taxon>Prolixibacteraceae</taxon>
        <taxon>Mangrovibacterium</taxon>
    </lineage>
</organism>
<proteinExistence type="predicted"/>
<feature type="domain" description="Histidine kinase" evidence="14">
    <location>
        <begin position="384"/>
        <end position="602"/>
    </location>
</feature>
<dbReference type="SMART" id="SM00387">
    <property type="entry name" value="HATPase_c"/>
    <property type="match status" value="1"/>
</dbReference>
<feature type="transmembrane region" description="Helical" evidence="13">
    <location>
        <begin position="12"/>
        <end position="36"/>
    </location>
</feature>
<dbReference type="Pfam" id="PF02518">
    <property type="entry name" value="HATPase_c"/>
    <property type="match status" value="1"/>
</dbReference>
<evidence type="ECO:0000259" key="14">
    <source>
        <dbReference type="PROSITE" id="PS50109"/>
    </source>
</evidence>
<dbReference type="SMART" id="SM00388">
    <property type="entry name" value="HisKA"/>
    <property type="match status" value="1"/>
</dbReference>
<dbReference type="InterPro" id="IPR050351">
    <property type="entry name" value="BphY/WalK/GraS-like"/>
</dbReference>
<dbReference type="GO" id="GO:0005886">
    <property type="term" value="C:plasma membrane"/>
    <property type="evidence" value="ECO:0007669"/>
    <property type="project" value="UniProtKB-SubCell"/>
</dbReference>
<keyword evidence="11 13" id="KW-1133">Transmembrane helix</keyword>
<dbReference type="Gene3D" id="3.30.450.20">
    <property type="entry name" value="PAS domain"/>
    <property type="match status" value="2"/>
</dbReference>
<dbReference type="FunFam" id="3.30.565.10:FF:000006">
    <property type="entry name" value="Sensor histidine kinase WalK"/>
    <property type="match status" value="1"/>
</dbReference>
<comment type="catalytic activity">
    <reaction evidence="1">
        <text>ATP + protein L-histidine = ADP + protein N-phospho-L-histidine.</text>
        <dbReference type="EC" id="2.7.13.3"/>
    </reaction>
</comment>
<keyword evidence="6" id="KW-0808">Transferase</keyword>
<keyword evidence="8" id="KW-0547">Nucleotide-binding</keyword>
<evidence type="ECO:0000256" key="1">
    <source>
        <dbReference type="ARBA" id="ARBA00000085"/>
    </source>
</evidence>
<dbReference type="InterPro" id="IPR003594">
    <property type="entry name" value="HATPase_dom"/>
</dbReference>
<evidence type="ECO:0000256" key="12">
    <source>
        <dbReference type="ARBA" id="ARBA00023012"/>
    </source>
</evidence>
<evidence type="ECO:0000256" key="7">
    <source>
        <dbReference type="ARBA" id="ARBA00022692"/>
    </source>
</evidence>
<protein>
    <recommendedName>
        <fullName evidence="3">histidine kinase</fullName>
        <ecNumber evidence="3">2.7.13.3</ecNumber>
    </recommendedName>
</protein>
<dbReference type="CDD" id="cd00082">
    <property type="entry name" value="HisKA"/>
    <property type="match status" value="1"/>
</dbReference>
<keyword evidence="4" id="KW-1003">Cell membrane</keyword>
<dbReference type="CDD" id="cd00075">
    <property type="entry name" value="HATPase"/>
    <property type="match status" value="1"/>
</dbReference>
<dbReference type="GO" id="GO:0030295">
    <property type="term" value="F:protein kinase activator activity"/>
    <property type="evidence" value="ECO:0007669"/>
    <property type="project" value="TreeGrafter"/>
</dbReference>
<name>A0A2T5C2E6_9BACT</name>
<dbReference type="Gene3D" id="3.30.565.10">
    <property type="entry name" value="Histidine kinase-like ATPase, C-terminal domain"/>
    <property type="match status" value="1"/>
</dbReference>
<gene>
    <name evidence="15" type="ORF">C8N47_1061</name>
</gene>
<evidence type="ECO:0000256" key="2">
    <source>
        <dbReference type="ARBA" id="ARBA00004651"/>
    </source>
</evidence>